<keyword evidence="1" id="KW-0227">DNA damage</keyword>
<comment type="catalytic activity">
    <reaction evidence="1">
        <text>ATP + H2O = ADP + phosphate + H(+)</text>
        <dbReference type="Rhea" id="RHEA:13065"/>
        <dbReference type="ChEBI" id="CHEBI:15377"/>
        <dbReference type="ChEBI" id="CHEBI:15378"/>
        <dbReference type="ChEBI" id="CHEBI:30616"/>
        <dbReference type="ChEBI" id="CHEBI:43474"/>
        <dbReference type="ChEBI" id="CHEBI:456216"/>
        <dbReference type="EC" id="5.6.2.3"/>
    </reaction>
</comment>
<dbReference type="GO" id="GO:0006310">
    <property type="term" value="P:DNA recombination"/>
    <property type="evidence" value="ECO:0007669"/>
    <property type="project" value="UniProtKB-KW"/>
</dbReference>
<keyword evidence="1" id="KW-0378">Hydrolase</keyword>
<dbReference type="InterPro" id="IPR010285">
    <property type="entry name" value="DNA_helicase_pif1-like_DEAD"/>
</dbReference>
<sequence>MANTCKPTHGFEIVLFTQVFEEYPPDLPPGHTYGNYQCLAGVPVSGITNNDLKEVELQLLANTSSLYALKAGQKYYAPVRIVKSPYENTYIGVYNPQCTTPLALSHDISVDFNNKLHSSGFGVVTSRKEKSVNLGTNVEVVLSCHICHYDWNPEARQQVPFEVTYIVRKKGTSNSFFGLFQIGREIAVSGPLIDWDEEEDQWVVLVNAISLSSVQSSLKPYISNTQRSSEQRDGIRGVVTKKLKVDDQSVKGKSKVLKASSSSVDQFITDDDDKDVDLNHQDSFNTCSTIKLEKDFNPKTKYLQLEEGEINEVCNNQEESFTNTFGKQKTHRLILSDARKRLRMVNEGLAANHPDKNNEKSINMRFSWEIPLNIGNCNDECNSCGALHWHKERNQAHKNKEKTDFSICCQHGSFKLPHDSLLSDKLDPFLQKMFFSNSKCGKQFRNQSRLYNNSLSFTSAGVKLDKEVQGHGTYCFRVKGQLFHNIGSIFPDKGQTAKFAQIFVVGDSGVGEVNHRIKNINAKISHDILLSWQKFLNANNPYAKIYRSAKFIIGDELTQTYALRSLEGQVLNPSSYNKPTANEIAMVITDGTGKQSPRDIVLHRMGGNLQHIQDSHSGYLALRYPLLFPYGEQHWHPNSKLLNTKRKVSQTEWYAYLLFDRINIISLPLHAKRLFQEFVVDLYICIESNRLQYIRSNQQQLKVDMYQGLTETLEAEGDVDGKKVILPSTFIGGPRAMLQLYQDAMALVKCYGKPSLFITMTANPKWPEIGSCLHEGEIPSDWPDIITRVFKMKFDILIRDLTINKRLGTVLSYVFTIEFQKRGLPHAHIILILAENSVPRTVTQIDALVCAEIPDPTEESRLFELVTSMMLHSPCKQGSRCWASYGCKYGFPKQFINETLIRDDAYPAYRRQEGHTYVNGQYTYTNRDVIPYNKYLTLRYECHINVEIPYGIKALKYLYKYICKGEDRSALNLELNDETVSFVNGRYIGPLEATWRLFQFNMSGRKPSIQRLSLHLENQQLIYFRDEEGAIKQIRTGAAERTTLTEFFCLNQLDAVGKGKKIRKLLYHEVPLHFYWDKSKKQWLGRVKSAGAIGRLFFAKINEGERYYLRLLLLHRRNLQSFAAARTYNGVCFPTFRQTAEALGLLLSDKNYKECLTEAGEFMSGSKLREMFAILLVHSPPSNPLCLLHQHMSTLSDDCKFRLQREFHMESPNPEDIEHYCLFLIQQELELLNTGLAQVGINLTLPDFGKFRQNNNNRSCGLGNEAKNYNVDTLAKDQAKIFDDFFQTILSGSQYLGFVDGPGGSGKTYLLNSILQECKKLNIQVDAVCASGIAALLILNGTTAHSAFSIPLTVHEDSICSWFPKDAQSRHLETTKIIIWDEISMQHRHAVEAVNRSLRDLRKCEKPFGGISVLFSGDFRQILPIVKHGGIYEQASFCIKRSYIWGMLTKKFLHENLRLRLAPHDGDSKLKRFGRWLCGLGEGLFQESDIGTVHTSSLNVIYNEDTQSLSQALISFVYSDLHNILNQGSLDQLGCYYEGRAIITPLNISVNNINATLLESIRICKFVSRSIDIIEGQSQNEVPEEILNAIHIPGFPMHLLELKEGTPVILLRNLNIARGLCNGTRLMIQRIRNHVLICIILTGFKRGQRVLIPKIKLFHQESEEYAISFSRYQFPVSLCFAMTINKAQGQSFDYVGVYLNTNVFSHGQLYVALSRTRNPKKLLVGVNGRSAGSEITSVVVRDIFS</sequence>
<dbReference type="InterPro" id="IPR025476">
    <property type="entry name" value="Helitron_helicase-like"/>
</dbReference>
<evidence type="ECO:0000259" key="3">
    <source>
        <dbReference type="Pfam" id="PF14214"/>
    </source>
</evidence>
<dbReference type="GO" id="GO:0016787">
    <property type="term" value="F:hydrolase activity"/>
    <property type="evidence" value="ECO:0007669"/>
    <property type="project" value="UniProtKB-KW"/>
</dbReference>
<keyword evidence="6" id="KW-1185">Reference proteome</keyword>
<name>A0A9Q3BTP4_9BASI</name>
<evidence type="ECO:0000259" key="2">
    <source>
        <dbReference type="Pfam" id="PF05970"/>
    </source>
</evidence>
<keyword evidence="1" id="KW-0234">DNA repair</keyword>
<dbReference type="Pfam" id="PF21530">
    <property type="entry name" value="Pif1_2B_dom"/>
    <property type="match status" value="1"/>
</dbReference>
<dbReference type="PANTHER" id="PTHR10492:SF57">
    <property type="entry name" value="ATP-DEPENDENT DNA HELICASE"/>
    <property type="match status" value="1"/>
</dbReference>
<dbReference type="PANTHER" id="PTHR10492">
    <property type="match status" value="1"/>
</dbReference>
<keyword evidence="1" id="KW-0547">Nucleotide-binding</keyword>
<evidence type="ECO:0000259" key="4">
    <source>
        <dbReference type="Pfam" id="PF21530"/>
    </source>
</evidence>
<dbReference type="InterPro" id="IPR027417">
    <property type="entry name" value="P-loop_NTPase"/>
</dbReference>
<dbReference type="GO" id="GO:0000723">
    <property type="term" value="P:telomere maintenance"/>
    <property type="evidence" value="ECO:0007669"/>
    <property type="project" value="InterPro"/>
</dbReference>
<dbReference type="GO" id="GO:0006281">
    <property type="term" value="P:DNA repair"/>
    <property type="evidence" value="ECO:0007669"/>
    <property type="project" value="UniProtKB-KW"/>
</dbReference>
<feature type="domain" description="Helitron helicase-like" evidence="3">
    <location>
        <begin position="653"/>
        <end position="831"/>
    </location>
</feature>
<comment type="similarity">
    <text evidence="1">Belongs to the helicase family.</text>
</comment>
<reference evidence="5" key="1">
    <citation type="submission" date="2021-03" db="EMBL/GenBank/DDBJ databases">
        <title>Draft genome sequence of rust myrtle Austropuccinia psidii MF-1, a brazilian biotype.</title>
        <authorList>
            <person name="Quecine M.C."/>
            <person name="Pachon D.M.R."/>
            <person name="Bonatelli M.L."/>
            <person name="Correr F.H."/>
            <person name="Franceschini L.M."/>
            <person name="Leite T.F."/>
            <person name="Margarido G.R.A."/>
            <person name="Almeida C.A."/>
            <person name="Ferrarezi J.A."/>
            <person name="Labate C.A."/>
        </authorList>
    </citation>
    <scope>NUCLEOTIDE SEQUENCE</scope>
    <source>
        <strain evidence="5">MF-1</strain>
    </source>
</reference>
<comment type="caution">
    <text evidence="5">The sequence shown here is derived from an EMBL/GenBank/DDBJ whole genome shotgun (WGS) entry which is preliminary data.</text>
</comment>
<keyword evidence="1" id="KW-0347">Helicase</keyword>
<dbReference type="Gene3D" id="3.40.50.300">
    <property type="entry name" value="P-loop containing nucleotide triphosphate hydrolases"/>
    <property type="match status" value="2"/>
</dbReference>
<dbReference type="OrthoDB" id="3353471at2759"/>
<evidence type="ECO:0000313" key="5">
    <source>
        <dbReference type="EMBL" id="MBW0471262.1"/>
    </source>
</evidence>
<comment type="cofactor">
    <cofactor evidence="1">
        <name>Mg(2+)</name>
        <dbReference type="ChEBI" id="CHEBI:18420"/>
    </cofactor>
</comment>
<feature type="domain" description="DNA helicase Pif1-like 2B" evidence="4">
    <location>
        <begin position="1585"/>
        <end position="1629"/>
    </location>
</feature>
<dbReference type="GO" id="GO:0005524">
    <property type="term" value="F:ATP binding"/>
    <property type="evidence" value="ECO:0007669"/>
    <property type="project" value="UniProtKB-KW"/>
</dbReference>
<keyword evidence="1" id="KW-0067">ATP-binding</keyword>
<evidence type="ECO:0000256" key="1">
    <source>
        <dbReference type="RuleBase" id="RU363044"/>
    </source>
</evidence>
<dbReference type="Pfam" id="PF14214">
    <property type="entry name" value="Helitron_like_N"/>
    <property type="match status" value="1"/>
</dbReference>
<protein>
    <recommendedName>
        <fullName evidence="1">ATP-dependent DNA helicase</fullName>
        <ecNumber evidence="1">5.6.2.3</ecNumber>
    </recommendedName>
</protein>
<organism evidence="5 6">
    <name type="scientific">Austropuccinia psidii MF-1</name>
    <dbReference type="NCBI Taxonomy" id="1389203"/>
    <lineage>
        <taxon>Eukaryota</taxon>
        <taxon>Fungi</taxon>
        <taxon>Dikarya</taxon>
        <taxon>Basidiomycota</taxon>
        <taxon>Pucciniomycotina</taxon>
        <taxon>Pucciniomycetes</taxon>
        <taxon>Pucciniales</taxon>
        <taxon>Sphaerophragmiaceae</taxon>
        <taxon>Austropuccinia</taxon>
    </lineage>
</organism>
<keyword evidence="1" id="KW-0233">DNA recombination</keyword>
<dbReference type="GO" id="GO:0043139">
    <property type="term" value="F:5'-3' DNA helicase activity"/>
    <property type="evidence" value="ECO:0007669"/>
    <property type="project" value="UniProtKB-EC"/>
</dbReference>
<dbReference type="EC" id="5.6.2.3" evidence="1"/>
<dbReference type="Pfam" id="PF05970">
    <property type="entry name" value="PIF1"/>
    <property type="match status" value="1"/>
</dbReference>
<dbReference type="EMBL" id="AVOT02002709">
    <property type="protein sequence ID" value="MBW0471262.1"/>
    <property type="molecule type" value="Genomic_DNA"/>
</dbReference>
<gene>
    <name evidence="5" type="ORF">O181_010977</name>
</gene>
<proteinExistence type="inferred from homology"/>
<feature type="domain" description="DNA helicase Pif1-like DEAD-box helicase" evidence="2">
    <location>
        <begin position="1274"/>
        <end position="1487"/>
    </location>
</feature>
<dbReference type="SUPFAM" id="SSF52540">
    <property type="entry name" value="P-loop containing nucleoside triphosphate hydrolases"/>
    <property type="match status" value="2"/>
</dbReference>
<accession>A0A9Q3BTP4</accession>
<evidence type="ECO:0000313" key="6">
    <source>
        <dbReference type="Proteomes" id="UP000765509"/>
    </source>
</evidence>
<dbReference type="Proteomes" id="UP000765509">
    <property type="component" value="Unassembled WGS sequence"/>
</dbReference>
<dbReference type="InterPro" id="IPR049163">
    <property type="entry name" value="Pif1-like_2B_dom"/>
</dbReference>
<dbReference type="CDD" id="cd18809">
    <property type="entry name" value="SF1_C_RecD"/>
    <property type="match status" value="1"/>
</dbReference>